<evidence type="ECO:0000256" key="2">
    <source>
        <dbReference type="ARBA" id="ARBA00022989"/>
    </source>
</evidence>
<dbReference type="GO" id="GO:0005375">
    <property type="term" value="F:copper ion transmembrane transporter activity"/>
    <property type="evidence" value="ECO:0007669"/>
    <property type="project" value="UniProtKB-UniRule"/>
</dbReference>
<dbReference type="OrthoDB" id="73901at2759"/>
<organism evidence="5 6">
    <name type="scientific">Furculomyces boomerangus</name>
    <dbReference type="NCBI Taxonomy" id="61424"/>
    <lineage>
        <taxon>Eukaryota</taxon>
        <taxon>Fungi</taxon>
        <taxon>Fungi incertae sedis</taxon>
        <taxon>Zoopagomycota</taxon>
        <taxon>Kickxellomycotina</taxon>
        <taxon>Harpellomycetes</taxon>
        <taxon>Harpellales</taxon>
        <taxon>Harpellaceae</taxon>
        <taxon>Furculomyces</taxon>
    </lineage>
</organism>
<comment type="caution">
    <text evidence="5">The sequence shown here is derived from an EMBL/GenBank/DDBJ whole genome shotgun (WGS) entry which is preliminary data.</text>
</comment>
<keyword evidence="6" id="KW-1185">Reference proteome</keyword>
<keyword evidence="2 4" id="KW-1133">Transmembrane helix</keyword>
<evidence type="ECO:0000256" key="4">
    <source>
        <dbReference type="RuleBase" id="RU367022"/>
    </source>
</evidence>
<evidence type="ECO:0000313" key="5">
    <source>
        <dbReference type="EMBL" id="PVV00094.1"/>
    </source>
</evidence>
<feature type="transmembrane region" description="Helical" evidence="4">
    <location>
        <begin position="62"/>
        <end position="84"/>
    </location>
</feature>
<keyword evidence="4" id="KW-0186">Copper</keyword>
<keyword evidence="4" id="KW-0187">Copper transport</keyword>
<dbReference type="EMBL" id="MBFT01000007">
    <property type="protein sequence ID" value="PVV00094.1"/>
    <property type="molecule type" value="Genomic_DNA"/>
</dbReference>
<dbReference type="InterPro" id="IPR007274">
    <property type="entry name" value="Cop_transporter"/>
</dbReference>
<keyword evidence="1 4" id="KW-0812">Transmembrane</keyword>
<dbReference type="AlphaFoldDB" id="A0A2T9Z672"/>
<proteinExistence type="inferred from homology"/>
<comment type="subcellular location">
    <subcellularLocation>
        <location evidence="4">Membrane</location>
        <topology evidence="4">Multi-pass membrane protein</topology>
    </subcellularLocation>
</comment>
<evidence type="ECO:0000256" key="3">
    <source>
        <dbReference type="ARBA" id="ARBA00023136"/>
    </source>
</evidence>
<reference evidence="5 6" key="1">
    <citation type="journal article" date="2018" name="MBio">
        <title>Comparative Genomics Reveals the Core Gene Toolbox for the Fungus-Insect Symbiosis.</title>
        <authorList>
            <person name="Wang Y."/>
            <person name="Stata M."/>
            <person name="Wang W."/>
            <person name="Stajich J.E."/>
            <person name="White M.M."/>
            <person name="Moncalvo J.M."/>
        </authorList>
    </citation>
    <scope>NUCLEOTIDE SEQUENCE [LARGE SCALE GENOMIC DNA]</scope>
    <source>
        <strain evidence="5 6">AUS-77-4</strain>
    </source>
</reference>
<evidence type="ECO:0000256" key="1">
    <source>
        <dbReference type="ARBA" id="ARBA00022692"/>
    </source>
</evidence>
<feature type="transmembrane region" description="Helical" evidence="4">
    <location>
        <begin position="90"/>
        <end position="108"/>
    </location>
</feature>
<gene>
    <name evidence="5" type="ORF">BB559_000140</name>
</gene>
<keyword evidence="4" id="KW-0813">Transport</keyword>
<accession>A0A2T9Z672</accession>
<name>A0A2T9Z672_9FUNG</name>
<sequence>MDSTQKGPTPIYLGLVFYNFFMKTPSQFAIGYTVCIVLGILERLLSLASDSIPLKIGSYWQFPARTILFFVITLLKYVLMIAIMTGYIPLFIVICAGLTLGQLIVEIIKYTTTSRRRNGNLEDQTSKQYSDSNSSRSIKIHMAPLVGQGCC</sequence>
<dbReference type="Proteomes" id="UP000245699">
    <property type="component" value="Unassembled WGS sequence"/>
</dbReference>
<dbReference type="GO" id="GO:0016020">
    <property type="term" value="C:membrane"/>
    <property type="evidence" value="ECO:0007669"/>
    <property type="project" value="UniProtKB-SubCell"/>
</dbReference>
<keyword evidence="3 4" id="KW-0472">Membrane</keyword>
<protein>
    <recommendedName>
        <fullName evidence="4">Copper transport protein</fullName>
    </recommendedName>
</protein>
<dbReference type="Pfam" id="PF04145">
    <property type="entry name" value="Ctr"/>
    <property type="match status" value="1"/>
</dbReference>
<evidence type="ECO:0000313" key="6">
    <source>
        <dbReference type="Proteomes" id="UP000245699"/>
    </source>
</evidence>
<keyword evidence="4" id="KW-0406">Ion transport</keyword>
<comment type="similarity">
    <text evidence="4">Belongs to the copper transporter (Ctr) (TC 1.A.56) family. SLC31A subfamily.</text>
</comment>
<feature type="transmembrane region" description="Helical" evidence="4">
    <location>
        <begin position="20"/>
        <end position="41"/>
    </location>
</feature>